<keyword evidence="3" id="KW-0233">DNA recombination</keyword>
<dbReference type="InterPro" id="IPR006118">
    <property type="entry name" value="Recombinase_CS"/>
</dbReference>
<dbReference type="CDD" id="cd03768">
    <property type="entry name" value="SR_ResInv"/>
    <property type="match status" value="1"/>
</dbReference>
<dbReference type="SUPFAM" id="SSF53041">
    <property type="entry name" value="Resolvase-like"/>
    <property type="match status" value="1"/>
</dbReference>
<geneLocation type="plasmid" evidence="6">
    <name>pFNPA10</name>
</geneLocation>
<dbReference type="Gene3D" id="3.40.50.1390">
    <property type="entry name" value="Resolvase, N-terminal catalytic domain"/>
    <property type="match status" value="1"/>
</dbReference>
<dbReference type="GO" id="GO:0003677">
    <property type="term" value="F:DNA binding"/>
    <property type="evidence" value="ECO:0007669"/>
    <property type="project" value="UniProtKB-KW"/>
</dbReference>
<dbReference type="AlphaFoldDB" id="V5TAD9"/>
<evidence type="ECO:0000256" key="3">
    <source>
        <dbReference type="ARBA" id="ARBA00023172"/>
    </source>
</evidence>
<dbReference type="InterPro" id="IPR050639">
    <property type="entry name" value="SSR_resolvase"/>
</dbReference>
<evidence type="ECO:0000256" key="1">
    <source>
        <dbReference type="ARBA" id="ARBA00022908"/>
    </source>
</evidence>
<dbReference type="InterPro" id="IPR036162">
    <property type="entry name" value="Resolvase-like_N_sf"/>
</dbReference>
<proteinExistence type="predicted"/>
<dbReference type="Pfam" id="PF00239">
    <property type="entry name" value="Resolvase"/>
    <property type="match status" value="1"/>
</dbReference>
<dbReference type="PANTHER" id="PTHR30461">
    <property type="entry name" value="DNA-INVERTASE FROM LAMBDOID PROPHAGE"/>
    <property type="match status" value="1"/>
</dbReference>
<dbReference type="GO" id="GO:0015074">
    <property type="term" value="P:DNA integration"/>
    <property type="evidence" value="ECO:0007669"/>
    <property type="project" value="UniProtKB-KW"/>
</dbReference>
<dbReference type="SMART" id="SM00857">
    <property type="entry name" value="Resolvase"/>
    <property type="match status" value="1"/>
</dbReference>
<dbReference type="RefSeq" id="WP_023893549.1">
    <property type="nucleotide sequence ID" value="NC_023026.1"/>
</dbReference>
<dbReference type="PROSITE" id="PS00398">
    <property type="entry name" value="RECOMBINASES_2"/>
    <property type="match status" value="1"/>
</dbReference>
<dbReference type="EMBL" id="KF640086">
    <property type="protein sequence ID" value="AHB60769.1"/>
    <property type="molecule type" value="Genomic_DNA"/>
</dbReference>
<feature type="active site" description="O-(5'-phospho-DNA)-serine intermediate" evidence="4">
    <location>
        <position position="9"/>
    </location>
</feature>
<evidence type="ECO:0000256" key="4">
    <source>
        <dbReference type="PIRSR" id="PIRSR606118-50"/>
    </source>
</evidence>
<dbReference type="PROSITE" id="PS51736">
    <property type="entry name" value="RECOMBINASES_3"/>
    <property type="match status" value="1"/>
</dbReference>
<feature type="domain" description="Resolvase/invertase-type recombinase catalytic" evidence="5">
    <location>
        <begin position="1"/>
        <end position="147"/>
    </location>
</feature>
<evidence type="ECO:0000313" key="6">
    <source>
        <dbReference type="EMBL" id="AHB60769.1"/>
    </source>
</evidence>
<keyword evidence="1" id="KW-0229">DNA integration</keyword>
<evidence type="ECO:0000259" key="5">
    <source>
        <dbReference type="PROSITE" id="PS51736"/>
    </source>
</evidence>
<protein>
    <submittedName>
        <fullName evidence="6">Site-specific recombinase, resolvase family</fullName>
    </submittedName>
</protein>
<dbReference type="PANTHER" id="PTHR30461:SF19">
    <property type="entry name" value="SITE-SPECIFIC RECOMBINASE RESOLVASE FAMILY"/>
    <property type="match status" value="1"/>
</dbReference>
<dbReference type="InterPro" id="IPR006119">
    <property type="entry name" value="Resolv_N"/>
</dbReference>
<sequence length="212" mass="24191">MIVAYIRVSVTSQHVGRQKYLIQKYAKANDVKIDKYYIMKISSRESLKKRKIEELLLELGDGDTLICTELTRLGRTMIESLNIVEQFYRKGVSVIFTTQNHLSIYKGTELKSINYLQLAIAAYAGHDHREDHSEKTKAALAARKAAGVILGKPVGTIQPSMYDGDKNRILKLLKQGNSIYRISKLLRYGSEGSLRNYLYKRGYAKPKKTKKE</sequence>
<keyword evidence="6" id="KW-0614">Plasmid</keyword>
<organism evidence="6">
    <name type="scientific">Francisella tularensis subsp. novicida PA10-7858</name>
    <dbReference type="NCBI Taxonomy" id="1386968"/>
    <lineage>
        <taxon>Bacteria</taxon>
        <taxon>Pseudomonadati</taxon>
        <taxon>Pseudomonadota</taxon>
        <taxon>Gammaproteobacteria</taxon>
        <taxon>Thiotrichales</taxon>
        <taxon>Francisellaceae</taxon>
        <taxon>Francisella</taxon>
    </lineage>
</organism>
<evidence type="ECO:0000256" key="2">
    <source>
        <dbReference type="ARBA" id="ARBA00023125"/>
    </source>
</evidence>
<name>V5TAD9_FRANO</name>
<reference evidence="6" key="1">
    <citation type="journal article" date="2014" name="Genome">
        <title>Comparative analyses of a putative Francisella conjugative element.</title>
        <authorList>
            <person name="Siddaramappa S."/>
            <person name="Challacombe J.F."/>
            <person name="Petersen J.M."/>
            <person name="Pillai S."/>
            <person name="Kuske C.R."/>
        </authorList>
    </citation>
    <scope>NUCLEOTIDE SEQUENCE</scope>
    <source>
        <strain evidence="6">PA10-7858</strain>
        <plasmid evidence="6">pFNPA10</plasmid>
    </source>
</reference>
<accession>V5TAD9</accession>
<keyword evidence="2" id="KW-0238">DNA-binding</keyword>
<dbReference type="GO" id="GO:0000150">
    <property type="term" value="F:DNA strand exchange activity"/>
    <property type="evidence" value="ECO:0007669"/>
    <property type="project" value="InterPro"/>
</dbReference>
<gene>
    <name evidence="6" type="ORF">N894_0001</name>
</gene>